<keyword evidence="3" id="KW-1185">Reference proteome</keyword>
<dbReference type="GO" id="GO:0046592">
    <property type="term" value="F:polyamine oxidase activity"/>
    <property type="evidence" value="ECO:0007669"/>
    <property type="project" value="TreeGrafter"/>
</dbReference>
<name>A0A811VDB3_CERCA</name>
<evidence type="ECO:0000313" key="2">
    <source>
        <dbReference type="EMBL" id="CAD7013237.1"/>
    </source>
</evidence>
<evidence type="ECO:0000313" key="3">
    <source>
        <dbReference type="Proteomes" id="UP000606786"/>
    </source>
</evidence>
<dbReference type="Gene3D" id="3.90.660.10">
    <property type="match status" value="1"/>
</dbReference>
<dbReference type="InterPro" id="IPR050281">
    <property type="entry name" value="Flavin_monoamine_oxidase"/>
</dbReference>
<dbReference type="Gene3D" id="3.50.50.60">
    <property type="entry name" value="FAD/NAD(P)-binding domain"/>
    <property type="match status" value="1"/>
</dbReference>
<sequence>MCILPTQKSLTSLTDSFSSVGSEAFVHATNFGKKPSLEPKFLIVGAGAAGIACAASLLLKGFKFVTIIEAENRIGGRIYTKSFSHNIVELGAQWCHGEKGNIVYQMAQGRNLMGSSSAIYTNFDCIRSDGELVPNDVVKKLKTLLAQIFAKRNSELPTFEGTLGEYLSKNFYKMLSDEEYKDVSYVVAKEFFENFLKLNALKHLQVWTKYLVAVFKAMRPVMFLRILLRADELHNDLGVLEDKILFGIRVKEIIWDRKDYKVEVTCENTSAAFLVDHVIVTVPLGVLKKKAQQLFSPELPAAKLNAIDGLGFGSIMKLFFEFPKPFWNSHWSGFALLWRDEDMAEVRGSTRAWLEDIYGFYRVPNQPCVLVGWLVGSHISEVEQMADIDVIGGCLYLLRRFLPQWNIPNTVEFIKSTWDTNPNFCGSFSFRSLKTEELATSAAELAQPITVLADAPTYGMSSLVRGGLSVKPIVQFAGEATHDYYFGTVHGAVETGIREAKRLQGYYSVDI</sequence>
<dbReference type="EMBL" id="CAJHJT010000056">
    <property type="protein sequence ID" value="CAD7013237.1"/>
    <property type="molecule type" value="Genomic_DNA"/>
</dbReference>
<accession>A0A811VDB3</accession>
<dbReference type="AlphaFoldDB" id="A0A811VDB3"/>
<dbReference type="OrthoDB" id="5046242at2759"/>
<dbReference type="SUPFAM" id="SSF51905">
    <property type="entry name" value="FAD/NAD(P)-binding domain"/>
    <property type="match status" value="1"/>
</dbReference>
<protein>
    <submittedName>
        <fullName evidence="2">(Mediterranean fruit fly) hypothetical protein</fullName>
    </submittedName>
</protein>
<organism evidence="2 3">
    <name type="scientific">Ceratitis capitata</name>
    <name type="common">Mediterranean fruit fly</name>
    <name type="synonym">Tephritis capitata</name>
    <dbReference type="NCBI Taxonomy" id="7213"/>
    <lineage>
        <taxon>Eukaryota</taxon>
        <taxon>Metazoa</taxon>
        <taxon>Ecdysozoa</taxon>
        <taxon>Arthropoda</taxon>
        <taxon>Hexapoda</taxon>
        <taxon>Insecta</taxon>
        <taxon>Pterygota</taxon>
        <taxon>Neoptera</taxon>
        <taxon>Endopterygota</taxon>
        <taxon>Diptera</taxon>
        <taxon>Brachycera</taxon>
        <taxon>Muscomorpha</taxon>
        <taxon>Tephritoidea</taxon>
        <taxon>Tephritidae</taxon>
        <taxon>Ceratitis</taxon>
        <taxon>Ceratitis</taxon>
    </lineage>
</organism>
<comment type="caution">
    <text evidence="2">The sequence shown here is derived from an EMBL/GenBank/DDBJ whole genome shotgun (WGS) entry which is preliminary data.</text>
</comment>
<dbReference type="Proteomes" id="UP000606786">
    <property type="component" value="Unassembled WGS sequence"/>
</dbReference>
<dbReference type="InterPro" id="IPR036188">
    <property type="entry name" value="FAD/NAD-bd_sf"/>
</dbReference>
<evidence type="ECO:0000259" key="1">
    <source>
        <dbReference type="Pfam" id="PF01593"/>
    </source>
</evidence>
<dbReference type="InterPro" id="IPR002937">
    <property type="entry name" value="Amino_oxidase"/>
</dbReference>
<dbReference type="SUPFAM" id="SSF54373">
    <property type="entry name" value="FAD-linked reductases, C-terminal domain"/>
    <property type="match status" value="1"/>
</dbReference>
<proteinExistence type="predicted"/>
<dbReference type="PANTHER" id="PTHR10742">
    <property type="entry name" value="FLAVIN MONOAMINE OXIDASE"/>
    <property type="match status" value="1"/>
</dbReference>
<feature type="domain" description="Amine oxidase" evidence="1">
    <location>
        <begin position="49"/>
        <end position="503"/>
    </location>
</feature>
<dbReference type="Pfam" id="PF01593">
    <property type="entry name" value="Amino_oxidase"/>
    <property type="match status" value="1"/>
</dbReference>
<gene>
    <name evidence="2" type="ORF">CCAP1982_LOCUS21308</name>
</gene>
<dbReference type="PANTHER" id="PTHR10742:SF398">
    <property type="entry name" value="AMINE OXIDASE DOMAIN-CONTAINING PROTEIN-RELATED"/>
    <property type="match status" value="1"/>
</dbReference>
<reference evidence="2" key="1">
    <citation type="submission" date="2020-11" db="EMBL/GenBank/DDBJ databases">
        <authorList>
            <person name="Whitehead M."/>
        </authorList>
    </citation>
    <scope>NUCLEOTIDE SEQUENCE</scope>
    <source>
        <strain evidence="2">EGII</strain>
    </source>
</reference>